<dbReference type="Pfam" id="PF13178">
    <property type="entry name" value="DUF4005"/>
    <property type="match status" value="1"/>
</dbReference>
<dbReference type="PANTHER" id="PTHR32295">
    <property type="entry name" value="IQ-DOMAIN 5-RELATED"/>
    <property type="match status" value="1"/>
</dbReference>
<proteinExistence type="inferred from homology"/>
<comment type="similarity">
    <text evidence="2">Belongs to the IQD family.</text>
</comment>
<name>A0ABR0UYB4_REHGL</name>
<dbReference type="Gene3D" id="1.20.5.190">
    <property type="match status" value="1"/>
</dbReference>
<evidence type="ECO:0000256" key="1">
    <source>
        <dbReference type="ARBA" id="ARBA00022860"/>
    </source>
</evidence>
<organism evidence="5 6">
    <name type="scientific">Rehmannia glutinosa</name>
    <name type="common">Chinese foxglove</name>
    <dbReference type="NCBI Taxonomy" id="99300"/>
    <lineage>
        <taxon>Eukaryota</taxon>
        <taxon>Viridiplantae</taxon>
        <taxon>Streptophyta</taxon>
        <taxon>Embryophyta</taxon>
        <taxon>Tracheophyta</taxon>
        <taxon>Spermatophyta</taxon>
        <taxon>Magnoliopsida</taxon>
        <taxon>eudicotyledons</taxon>
        <taxon>Gunneridae</taxon>
        <taxon>Pentapetalae</taxon>
        <taxon>asterids</taxon>
        <taxon>lamiids</taxon>
        <taxon>Lamiales</taxon>
        <taxon>Orobanchaceae</taxon>
        <taxon>Rehmannieae</taxon>
        <taxon>Rehmannia</taxon>
    </lineage>
</organism>
<gene>
    <name evidence="5" type="ORF">DH2020_038969</name>
</gene>
<comment type="caution">
    <text evidence="5">The sequence shown here is derived from an EMBL/GenBank/DDBJ whole genome shotgun (WGS) entry which is preliminary data.</text>
</comment>
<sequence>MGLHPTNPETAVQRPLGPTERQYHAIEASDQRSLIDEAAEEQRKQAVAVAIATAAAAEAAVAAANAAAEVVWLTNNIPCGIDRRNLHLAAAIKIQTAYRGYLARKALSALKGIVKLQAVVRGELVRRSVVKKLASISLFSKTRSLVHQKSVLSLLDYLSHGEMRHSFVLNEGWLKSEEFKLHSNTRRSLDFSLVSKEAMTKRECMKQYSFSHRERRNDQILQESMAPNQNKKSIQFDQCEETEDVRPMLRSNTTAVDTTRLAQVKLKTTCKHETAEDLNSPFSVARRSFCQKSIGDYGSLPNSPNFPAYMAATESTKAKLRSLSTPRRRLRLCETYYVPHSPYKLSLSSCSSFNGEINKTQKRSSDSQQIS</sequence>
<dbReference type="PROSITE" id="PS50096">
    <property type="entry name" value="IQ"/>
    <property type="match status" value="2"/>
</dbReference>
<evidence type="ECO:0000313" key="5">
    <source>
        <dbReference type="EMBL" id="KAK6127306.1"/>
    </source>
</evidence>
<keyword evidence="1" id="KW-0112">Calmodulin-binding</keyword>
<evidence type="ECO:0000256" key="3">
    <source>
        <dbReference type="ARBA" id="ARBA00024378"/>
    </source>
</evidence>
<feature type="domain" description="DUF4005" evidence="4">
    <location>
        <begin position="289"/>
        <end position="360"/>
    </location>
</feature>
<dbReference type="EMBL" id="JABTTQ020001893">
    <property type="protein sequence ID" value="KAK6127306.1"/>
    <property type="molecule type" value="Genomic_DNA"/>
</dbReference>
<comment type="subunit">
    <text evidence="3">Binds to multiple calmodulin (CaM) in the presence of Ca(2+) and CaM-like proteins.</text>
</comment>
<protein>
    <recommendedName>
        <fullName evidence="4">DUF4005 domain-containing protein</fullName>
    </recommendedName>
</protein>
<evidence type="ECO:0000313" key="6">
    <source>
        <dbReference type="Proteomes" id="UP001318860"/>
    </source>
</evidence>
<reference evidence="5 6" key="1">
    <citation type="journal article" date="2021" name="Comput. Struct. Biotechnol. J.">
        <title>De novo genome assembly of the potent medicinal plant Rehmannia glutinosa using nanopore technology.</title>
        <authorList>
            <person name="Ma L."/>
            <person name="Dong C."/>
            <person name="Song C."/>
            <person name="Wang X."/>
            <person name="Zheng X."/>
            <person name="Niu Y."/>
            <person name="Chen S."/>
            <person name="Feng W."/>
        </authorList>
    </citation>
    <scope>NUCLEOTIDE SEQUENCE [LARGE SCALE GENOMIC DNA]</scope>
    <source>
        <strain evidence="5">DH-2019</strain>
    </source>
</reference>
<keyword evidence="6" id="KW-1185">Reference proteome</keyword>
<dbReference type="PANTHER" id="PTHR32295:SF212">
    <property type="entry name" value="CALMODULIN BINDING PROTEIN-RELATED"/>
    <property type="match status" value="1"/>
</dbReference>
<dbReference type="InterPro" id="IPR000048">
    <property type="entry name" value="IQ_motif_EF-hand-BS"/>
</dbReference>
<dbReference type="Proteomes" id="UP001318860">
    <property type="component" value="Unassembled WGS sequence"/>
</dbReference>
<dbReference type="CDD" id="cd23767">
    <property type="entry name" value="IQCD"/>
    <property type="match status" value="1"/>
</dbReference>
<evidence type="ECO:0000256" key="2">
    <source>
        <dbReference type="ARBA" id="ARBA00024341"/>
    </source>
</evidence>
<dbReference type="SMART" id="SM00015">
    <property type="entry name" value="IQ"/>
    <property type="match status" value="2"/>
</dbReference>
<dbReference type="InterPro" id="IPR025064">
    <property type="entry name" value="DUF4005"/>
</dbReference>
<evidence type="ECO:0000259" key="4">
    <source>
        <dbReference type="Pfam" id="PF13178"/>
    </source>
</evidence>
<dbReference type="Pfam" id="PF00612">
    <property type="entry name" value="IQ"/>
    <property type="match status" value="2"/>
</dbReference>
<accession>A0ABR0UYB4</accession>